<evidence type="ECO:0000259" key="6">
    <source>
        <dbReference type="PROSITE" id="PS51157"/>
    </source>
</evidence>
<feature type="region of interest" description="Disordered" evidence="5">
    <location>
        <begin position="210"/>
        <end position="234"/>
    </location>
</feature>
<dbReference type="InterPro" id="IPR003126">
    <property type="entry name" value="Znf_UBR"/>
</dbReference>
<keyword evidence="2" id="KW-0863">Zinc-finger</keyword>
<reference evidence="7 8" key="1">
    <citation type="submission" date="2013-03" db="EMBL/GenBank/DDBJ databases">
        <title>The Genome Sequence of Phialophora europaea CBS 101466.</title>
        <authorList>
            <consortium name="The Broad Institute Genomics Platform"/>
            <person name="Cuomo C."/>
            <person name="de Hoog S."/>
            <person name="Gorbushina A."/>
            <person name="Walker B."/>
            <person name="Young S.K."/>
            <person name="Zeng Q."/>
            <person name="Gargeya S."/>
            <person name="Fitzgerald M."/>
            <person name="Haas B."/>
            <person name="Abouelleil A."/>
            <person name="Allen A.W."/>
            <person name="Alvarado L."/>
            <person name="Arachchi H.M."/>
            <person name="Berlin A.M."/>
            <person name="Chapman S.B."/>
            <person name="Gainer-Dewar J."/>
            <person name="Goldberg J."/>
            <person name="Griggs A."/>
            <person name="Gujja S."/>
            <person name="Hansen M."/>
            <person name="Howarth C."/>
            <person name="Imamovic A."/>
            <person name="Ireland A."/>
            <person name="Larimer J."/>
            <person name="McCowan C."/>
            <person name="Murphy C."/>
            <person name="Pearson M."/>
            <person name="Poon T.W."/>
            <person name="Priest M."/>
            <person name="Roberts A."/>
            <person name="Saif S."/>
            <person name="Shea T."/>
            <person name="Sisk P."/>
            <person name="Sykes S."/>
            <person name="Wortman J."/>
            <person name="Nusbaum C."/>
            <person name="Birren B."/>
        </authorList>
    </citation>
    <scope>NUCLEOTIDE SEQUENCE [LARGE SCALE GENOMIC DNA]</scope>
    <source>
        <strain evidence="7 8">CBS 101466</strain>
    </source>
</reference>
<feature type="compositionally biased region" description="Polar residues" evidence="5">
    <location>
        <begin position="393"/>
        <end position="402"/>
    </location>
</feature>
<dbReference type="STRING" id="1220924.W2S386"/>
<proteinExistence type="predicted"/>
<evidence type="ECO:0000313" key="8">
    <source>
        <dbReference type="Proteomes" id="UP000030752"/>
    </source>
</evidence>
<feature type="region of interest" description="Disordered" evidence="5">
    <location>
        <begin position="1"/>
        <end position="26"/>
    </location>
</feature>
<feature type="domain" description="UBR-type" evidence="6">
    <location>
        <begin position="51"/>
        <end position="129"/>
    </location>
</feature>
<organism evidence="7 8">
    <name type="scientific">Cyphellophora europaea (strain CBS 101466)</name>
    <name type="common">Phialophora europaea</name>
    <dbReference type="NCBI Taxonomy" id="1220924"/>
    <lineage>
        <taxon>Eukaryota</taxon>
        <taxon>Fungi</taxon>
        <taxon>Dikarya</taxon>
        <taxon>Ascomycota</taxon>
        <taxon>Pezizomycotina</taxon>
        <taxon>Eurotiomycetes</taxon>
        <taxon>Chaetothyriomycetidae</taxon>
        <taxon>Chaetothyriales</taxon>
        <taxon>Cyphellophoraceae</taxon>
        <taxon>Cyphellophora</taxon>
    </lineage>
</organism>
<dbReference type="RefSeq" id="XP_008714917.1">
    <property type="nucleotide sequence ID" value="XM_008716695.1"/>
</dbReference>
<dbReference type="PANTHER" id="PTHR13513:SF9">
    <property type="entry name" value="E3 UBIQUITIN-PROTEIN LIGASE UBR7-RELATED"/>
    <property type="match status" value="1"/>
</dbReference>
<evidence type="ECO:0000256" key="1">
    <source>
        <dbReference type="ARBA" id="ARBA00022723"/>
    </source>
</evidence>
<dbReference type="SMART" id="SM00396">
    <property type="entry name" value="ZnF_UBR1"/>
    <property type="match status" value="1"/>
</dbReference>
<keyword evidence="1" id="KW-0479">Metal-binding</keyword>
<accession>W2S386</accession>
<evidence type="ECO:0000256" key="5">
    <source>
        <dbReference type="SAM" id="MobiDB-lite"/>
    </source>
</evidence>
<evidence type="ECO:0000256" key="4">
    <source>
        <dbReference type="PROSITE-ProRule" id="PRU00508"/>
    </source>
</evidence>
<dbReference type="eggNOG" id="KOG2752">
    <property type="taxonomic scope" value="Eukaryota"/>
</dbReference>
<feature type="compositionally biased region" description="Low complexity" evidence="5">
    <location>
        <begin position="270"/>
        <end position="281"/>
    </location>
</feature>
<sequence>MDPIPDNKPADDAPAANASQQSKNSQTAADFIDEQLALEADAREVLPYKFDKCTSILGPLRQEVYACLTCSPPPASAAQQYTPAGICYACSISCHGEHNLVELFNRRHFVCDCGTARFTNDAPCTLRSDAVTGARGVHSQEPAKTNTYNQNFQNKFCACGDEYDTDKEKGAMFQCIGLGTPENGGCGEDWYHPECLMGLPKDWYLQSGEENKENAAPAASENEDKEHPMPPGFPSEDDFEALVCFKCVEANPWIKAYAGTEGFLPAVFRQSSSAPQPSQPQTVIVENERPSLKRKASDEGEHFPPPSPTKRVKEEAVAVSGETSTNPIADNSASKVDLTPAHKHTQLPHPPSEMLSLMLKANFRDQFCHCPACYPRLIPHPILLDDESVYEPSLSSASSANGDATHHSTRSAGSRSLLDRGEAALNNVDRVRAIEGVMVYNHLRDKVKDFLRPYAESGKAVSAEDIKAYFEGLRGDSEGMKEAQEKVQGEGGGEGEGDSRREQSGY</sequence>
<evidence type="ECO:0000256" key="2">
    <source>
        <dbReference type="ARBA" id="ARBA00022771"/>
    </source>
</evidence>
<feature type="region of interest" description="Disordered" evidence="5">
    <location>
        <begin position="270"/>
        <end position="335"/>
    </location>
</feature>
<protein>
    <recommendedName>
        <fullName evidence="6">UBR-type domain-containing protein</fullName>
    </recommendedName>
</protein>
<dbReference type="EMBL" id="KB822718">
    <property type="protein sequence ID" value="ETN43181.1"/>
    <property type="molecule type" value="Genomic_DNA"/>
</dbReference>
<evidence type="ECO:0000313" key="7">
    <source>
        <dbReference type="EMBL" id="ETN43181.1"/>
    </source>
</evidence>
<evidence type="ECO:0000256" key="3">
    <source>
        <dbReference type="ARBA" id="ARBA00022833"/>
    </source>
</evidence>
<dbReference type="GeneID" id="19969678"/>
<dbReference type="AlphaFoldDB" id="W2S386"/>
<dbReference type="HOGENOM" id="CLU_025221_1_0_1"/>
<feature type="region of interest" description="Disordered" evidence="5">
    <location>
        <begin position="393"/>
        <end position="415"/>
    </location>
</feature>
<feature type="compositionally biased region" description="Basic and acidic residues" evidence="5">
    <location>
        <begin position="286"/>
        <end position="302"/>
    </location>
</feature>
<feature type="region of interest" description="Disordered" evidence="5">
    <location>
        <begin position="473"/>
        <end position="506"/>
    </location>
</feature>
<dbReference type="InterPro" id="IPR047506">
    <property type="entry name" value="UBR7-like_UBR-box"/>
</dbReference>
<keyword evidence="8" id="KW-1185">Reference proteome</keyword>
<keyword evidence="3" id="KW-0862">Zinc</keyword>
<dbReference type="Pfam" id="PF02207">
    <property type="entry name" value="zf-UBR"/>
    <property type="match status" value="1"/>
</dbReference>
<feature type="zinc finger region" description="UBR-type" evidence="4">
    <location>
        <begin position="51"/>
        <end position="129"/>
    </location>
</feature>
<dbReference type="GO" id="GO:0061630">
    <property type="term" value="F:ubiquitin protein ligase activity"/>
    <property type="evidence" value="ECO:0007669"/>
    <property type="project" value="InterPro"/>
</dbReference>
<dbReference type="InterPro" id="IPR040204">
    <property type="entry name" value="UBR7"/>
</dbReference>
<gene>
    <name evidence="7" type="ORF">HMPREF1541_02339</name>
</gene>
<name>W2S386_CYPE1</name>
<dbReference type="GO" id="GO:0005737">
    <property type="term" value="C:cytoplasm"/>
    <property type="evidence" value="ECO:0007669"/>
    <property type="project" value="TreeGrafter"/>
</dbReference>
<dbReference type="Proteomes" id="UP000030752">
    <property type="component" value="Unassembled WGS sequence"/>
</dbReference>
<dbReference type="VEuPathDB" id="FungiDB:HMPREF1541_02339"/>
<dbReference type="PROSITE" id="PS51157">
    <property type="entry name" value="ZF_UBR"/>
    <property type="match status" value="1"/>
</dbReference>
<dbReference type="OrthoDB" id="10262564at2759"/>
<feature type="compositionally biased region" description="Basic and acidic residues" evidence="5">
    <location>
        <begin position="473"/>
        <end position="488"/>
    </location>
</feature>
<dbReference type="GO" id="GO:0008270">
    <property type="term" value="F:zinc ion binding"/>
    <property type="evidence" value="ECO:0007669"/>
    <property type="project" value="UniProtKB-KW"/>
</dbReference>
<dbReference type="InParanoid" id="W2S386"/>
<feature type="compositionally biased region" description="Polar residues" evidence="5">
    <location>
        <begin position="321"/>
        <end position="334"/>
    </location>
</feature>
<feature type="compositionally biased region" description="Basic and acidic residues" evidence="5">
    <location>
        <begin position="497"/>
        <end position="506"/>
    </location>
</feature>
<dbReference type="CDD" id="cd19677">
    <property type="entry name" value="UBR-box_UBR7"/>
    <property type="match status" value="1"/>
</dbReference>
<dbReference type="PANTHER" id="PTHR13513">
    <property type="entry name" value="E3 UBIQUITIN-PROTEIN LIGASE UBR7"/>
    <property type="match status" value="1"/>
</dbReference>